<dbReference type="OrthoDB" id="5862917at2759"/>
<evidence type="ECO:0000313" key="2">
    <source>
        <dbReference type="WBParaSite" id="HCON_00030330-00001"/>
    </source>
</evidence>
<dbReference type="Pfam" id="PF01359">
    <property type="entry name" value="Transposase_1"/>
    <property type="match status" value="1"/>
</dbReference>
<organism evidence="1 2">
    <name type="scientific">Haemonchus contortus</name>
    <name type="common">Barber pole worm</name>
    <dbReference type="NCBI Taxonomy" id="6289"/>
    <lineage>
        <taxon>Eukaryota</taxon>
        <taxon>Metazoa</taxon>
        <taxon>Ecdysozoa</taxon>
        <taxon>Nematoda</taxon>
        <taxon>Chromadorea</taxon>
        <taxon>Rhabditida</taxon>
        <taxon>Rhabditina</taxon>
        <taxon>Rhabditomorpha</taxon>
        <taxon>Strongyloidea</taxon>
        <taxon>Trichostrongylidae</taxon>
        <taxon>Haemonchus</taxon>
    </lineage>
</organism>
<keyword evidence="1" id="KW-1185">Reference proteome</keyword>
<dbReference type="InterPro" id="IPR036397">
    <property type="entry name" value="RNaseH_sf"/>
</dbReference>
<dbReference type="Gene3D" id="3.30.420.10">
    <property type="entry name" value="Ribonuclease H-like superfamily/Ribonuclease H"/>
    <property type="match status" value="1"/>
</dbReference>
<dbReference type="PANTHER" id="PTHR46060">
    <property type="entry name" value="MARINER MOS1 TRANSPOSASE-LIKE PROTEIN"/>
    <property type="match status" value="1"/>
</dbReference>
<proteinExistence type="predicted"/>
<protein>
    <submittedName>
        <fullName evidence="2">Histone-lysine N-methyltransferase SETMAR</fullName>
    </submittedName>
</protein>
<dbReference type="InterPro" id="IPR052709">
    <property type="entry name" value="Transposase-MT_Hybrid"/>
</dbReference>
<dbReference type="WBParaSite" id="HCON_00030330-00001">
    <property type="protein sequence ID" value="HCON_00030330-00001"/>
    <property type="gene ID" value="HCON_00030330"/>
</dbReference>
<accession>A0A7I4XYZ4</accession>
<reference evidence="2" key="1">
    <citation type="submission" date="2020-12" db="UniProtKB">
        <authorList>
            <consortium name="WormBaseParasite"/>
        </authorList>
    </citation>
    <scope>IDENTIFICATION</scope>
    <source>
        <strain evidence="2">MHco3</strain>
    </source>
</reference>
<dbReference type="Proteomes" id="UP000025227">
    <property type="component" value="Unplaced"/>
</dbReference>
<dbReference type="PANTHER" id="PTHR46060:SF1">
    <property type="entry name" value="MARINER MOS1 TRANSPOSASE-LIKE PROTEIN"/>
    <property type="match status" value="1"/>
</dbReference>
<sequence>MQPNATSRELTTTIGCTHTTVIEHFHELGYRSIFSRWVPHELRLSGKTDRMHVALLLRPHRKDLLRDMVTGDESWVLYVNHTRKRYWTAREKKPSTETKADLHEKKVLSCCW</sequence>
<dbReference type="AlphaFoldDB" id="A0A7I4XYZ4"/>
<dbReference type="InterPro" id="IPR001888">
    <property type="entry name" value="Transposase_1"/>
</dbReference>
<dbReference type="GO" id="GO:0003676">
    <property type="term" value="F:nucleic acid binding"/>
    <property type="evidence" value="ECO:0007669"/>
    <property type="project" value="InterPro"/>
</dbReference>
<evidence type="ECO:0000313" key="1">
    <source>
        <dbReference type="Proteomes" id="UP000025227"/>
    </source>
</evidence>
<name>A0A7I4XYZ4_HAECO</name>